<dbReference type="Gene3D" id="2.60.200.20">
    <property type="match status" value="1"/>
</dbReference>
<dbReference type="SUPFAM" id="SSF54236">
    <property type="entry name" value="Ubiquitin-like"/>
    <property type="match status" value="1"/>
</dbReference>
<feature type="domain" description="Dilute" evidence="3">
    <location>
        <begin position="632"/>
        <end position="932"/>
    </location>
</feature>
<dbReference type="InterPro" id="IPR000159">
    <property type="entry name" value="RA_dom"/>
</dbReference>
<dbReference type="SUPFAM" id="SSF49879">
    <property type="entry name" value="SMAD/FHA domain"/>
    <property type="match status" value="1"/>
</dbReference>
<dbReference type="GO" id="GO:0005911">
    <property type="term" value="C:cell-cell junction"/>
    <property type="evidence" value="ECO:0007669"/>
    <property type="project" value="TreeGrafter"/>
</dbReference>
<protein>
    <recommendedName>
        <fullName evidence="6">Ras-interacting protein 1</fullName>
    </recommendedName>
</protein>
<dbReference type="InterPro" id="IPR002710">
    <property type="entry name" value="Dilute_dom"/>
</dbReference>
<dbReference type="InterPro" id="IPR037983">
    <property type="entry name" value="CBD_Rasip1/Radil"/>
</dbReference>
<dbReference type="PROSITE" id="PS51126">
    <property type="entry name" value="DILUTE"/>
    <property type="match status" value="1"/>
</dbReference>
<name>A0AAV7PSE6_PLEWA</name>
<dbReference type="GO" id="GO:0051020">
    <property type="term" value="F:GTPase binding"/>
    <property type="evidence" value="ECO:0007669"/>
    <property type="project" value="TreeGrafter"/>
</dbReference>
<feature type="compositionally biased region" description="Polar residues" evidence="1">
    <location>
        <begin position="36"/>
        <end position="49"/>
    </location>
</feature>
<dbReference type="GO" id="GO:0007165">
    <property type="term" value="P:signal transduction"/>
    <property type="evidence" value="ECO:0007669"/>
    <property type="project" value="InterPro"/>
</dbReference>
<dbReference type="PROSITE" id="PS50200">
    <property type="entry name" value="RA"/>
    <property type="match status" value="1"/>
</dbReference>
<dbReference type="CDD" id="cd15472">
    <property type="entry name" value="Myo5p-like_CBD_Rasip1"/>
    <property type="match status" value="1"/>
</dbReference>
<accession>A0AAV7PSE6</accession>
<dbReference type="SMART" id="SM00314">
    <property type="entry name" value="RA"/>
    <property type="match status" value="1"/>
</dbReference>
<reference evidence="4" key="1">
    <citation type="journal article" date="2022" name="bioRxiv">
        <title>Sequencing and chromosome-scale assembly of the giantPleurodeles waltlgenome.</title>
        <authorList>
            <person name="Brown T."/>
            <person name="Elewa A."/>
            <person name="Iarovenko S."/>
            <person name="Subramanian E."/>
            <person name="Araus A.J."/>
            <person name="Petzold A."/>
            <person name="Susuki M."/>
            <person name="Suzuki K.-i.T."/>
            <person name="Hayashi T."/>
            <person name="Toyoda A."/>
            <person name="Oliveira C."/>
            <person name="Osipova E."/>
            <person name="Leigh N.D."/>
            <person name="Simon A."/>
            <person name="Yun M.H."/>
        </authorList>
    </citation>
    <scope>NUCLEOTIDE SEQUENCE</scope>
    <source>
        <strain evidence="4">20211129_DDA</strain>
        <tissue evidence="4">Liver</tissue>
    </source>
</reference>
<dbReference type="Pfam" id="PF01843">
    <property type="entry name" value="DIL"/>
    <property type="match status" value="1"/>
</dbReference>
<evidence type="ECO:0000256" key="1">
    <source>
        <dbReference type="SAM" id="MobiDB-lite"/>
    </source>
</evidence>
<dbReference type="Proteomes" id="UP001066276">
    <property type="component" value="Chromosome 7"/>
</dbReference>
<dbReference type="AlphaFoldDB" id="A0AAV7PSE6"/>
<dbReference type="Pfam" id="PF00788">
    <property type="entry name" value="RA"/>
    <property type="match status" value="1"/>
</dbReference>
<organism evidence="4 5">
    <name type="scientific">Pleurodeles waltl</name>
    <name type="common">Iberian ribbed newt</name>
    <dbReference type="NCBI Taxonomy" id="8319"/>
    <lineage>
        <taxon>Eukaryota</taxon>
        <taxon>Metazoa</taxon>
        <taxon>Chordata</taxon>
        <taxon>Craniata</taxon>
        <taxon>Vertebrata</taxon>
        <taxon>Euteleostomi</taxon>
        <taxon>Amphibia</taxon>
        <taxon>Batrachia</taxon>
        <taxon>Caudata</taxon>
        <taxon>Salamandroidea</taxon>
        <taxon>Salamandridae</taxon>
        <taxon>Pleurodelinae</taxon>
        <taxon>Pleurodeles</taxon>
    </lineage>
</organism>
<evidence type="ECO:0008006" key="6">
    <source>
        <dbReference type="Google" id="ProtNLM"/>
    </source>
</evidence>
<keyword evidence="5" id="KW-1185">Reference proteome</keyword>
<evidence type="ECO:0000313" key="4">
    <source>
        <dbReference type="EMBL" id="KAJ1131217.1"/>
    </source>
</evidence>
<proteinExistence type="predicted"/>
<feature type="compositionally biased region" description="Basic residues" evidence="1">
    <location>
        <begin position="342"/>
        <end position="351"/>
    </location>
</feature>
<sequence length="998" mass="112957">MPVAPTGSSVMWLLVTRGTVSFKTPERLRSGVLPEQKTTSQGRSEHLSQSNGLAELQWTMFSEEKKEGSPRFGKLNFPVGLWINSPKKHFAKLGRRWPSVGSIKSTSSDTASRTSETVELRQPTKNKNQRHKRLSNLFHRSTNNVGTISAGNSGGRWASEKKLSEIIDHVPEDLVELSSQKNLPGILKIFGDDISSGTNYKSVLATPRSTARELVKEALERYAVTDPDTDAFALCDVVGRFEGNDRDWKMEYLRIVGDRERPLVLQEMWKPKVGYSRRFEIRRKEEVEKMSAEDTETAGINAQARRLQKSRSRAASGGNTPVRDREDRLSLRRSISDMNLNTKKRRERKNVKSMVANEEDDTGHGTEPILPDGNPDMQTSGDTGITPGSAEDVIDPVETGDLERLSQCLIQPPTEFPYFLLLQGYNEKQDFVIYVMTRKKHLFGRADRTSREKGGAYVDTFLSAPDILPRHCCVWRMEPAGQRFITRVRPYRGALVTHNGGVLQRDAQLSTGDLLGLGEHFLFMYKDPRVAQSRPAWLPKAWTSPGLSGAFACQMCGRSLQERQEDFQAYMESRELVLQFRSQEEDALLKEIIDKTGSGNSEFKLAPAYLFSICIEHSTRALEPGHFPRLAMKIANFIKEVVWGKIKEIGDKQPENQQGKSHVASLSVEDVAADLQPLMLWMANSMELLNFVQKKVLEVEKEWEADGISHDALVSSDLEVCEEAMALLDEVIMYTFQQCVYYLTKTLYMALPDLLDSNPFTEATDLSDVEELSSMPKGTRGTLAIYQATLDLTRECELHPDLVSQTFGYLFFFSNASLFNTLMEKGNGEPFYQWSKAVQIRTNLDLLLDWLQGVGLGDIAAEFFRKLSTTVNLLCIPKTSLLKLSWTRLHSDYSILSAAQLNHLLRNYHLGVGRAHPTAWDPPEEEKEEIGNTDIFESFTDHPPLILPCENFRLQLSEPISNDAFHLQLCHLRRFLWDLEQLSLPANQRALYRLENSQ</sequence>
<feature type="domain" description="Ras-associating" evidence="2">
    <location>
        <begin position="183"/>
        <end position="286"/>
    </location>
</feature>
<dbReference type="PANTHER" id="PTHR16027">
    <property type="entry name" value="DILUTE DOMAIN-CONTAINING PROTEIN YPR089W"/>
    <property type="match status" value="1"/>
</dbReference>
<dbReference type="CDD" id="cd22734">
    <property type="entry name" value="FHA_RAIN"/>
    <property type="match status" value="1"/>
</dbReference>
<feature type="region of interest" description="Disordered" evidence="1">
    <location>
        <begin position="101"/>
        <end position="131"/>
    </location>
</feature>
<feature type="region of interest" description="Disordered" evidence="1">
    <location>
        <begin position="26"/>
        <end position="49"/>
    </location>
</feature>
<comment type="caution">
    <text evidence="4">The sequence shown here is derived from an EMBL/GenBank/DDBJ whole genome shotgun (WGS) entry which is preliminary data.</text>
</comment>
<evidence type="ECO:0000259" key="3">
    <source>
        <dbReference type="PROSITE" id="PS51126"/>
    </source>
</evidence>
<dbReference type="Gene3D" id="3.10.20.90">
    <property type="entry name" value="Phosphatidylinositol 3-kinase Catalytic Subunit, Chain A, domain 1"/>
    <property type="match status" value="1"/>
</dbReference>
<dbReference type="PANTHER" id="PTHR16027:SF4">
    <property type="entry name" value="RAS-INTERACTING PROTEIN 1"/>
    <property type="match status" value="1"/>
</dbReference>
<feature type="compositionally biased region" description="Polar residues" evidence="1">
    <location>
        <begin position="102"/>
        <end position="117"/>
    </location>
</feature>
<dbReference type="InterPro" id="IPR008984">
    <property type="entry name" value="SMAD_FHA_dom_sf"/>
</dbReference>
<dbReference type="CDD" id="cd17116">
    <property type="entry name" value="RA_Radil_like"/>
    <property type="match status" value="1"/>
</dbReference>
<evidence type="ECO:0000259" key="2">
    <source>
        <dbReference type="PROSITE" id="PS50200"/>
    </source>
</evidence>
<dbReference type="SMART" id="SM01132">
    <property type="entry name" value="DIL"/>
    <property type="match status" value="1"/>
</dbReference>
<evidence type="ECO:0000313" key="5">
    <source>
        <dbReference type="Proteomes" id="UP001066276"/>
    </source>
</evidence>
<dbReference type="InterPro" id="IPR052072">
    <property type="entry name" value="Vascular_dev_regulator"/>
</dbReference>
<dbReference type="InterPro" id="IPR029071">
    <property type="entry name" value="Ubiquitin-like_domsf"/>
</dbReference>
<dbReference type="GO" id="GO:0001525">
    <property type="term" value="P:angiogenesis"/>
    <property type="evidence" value="ECO:0007669"/>
    <property type="project" value="TreeGrafter"/>
</dbReference>
<feature type="region of interest" description="Disordered" evidence="1">
    <location>
        <begin position="287"/>
        <end position="375"/>
    </location>
</feature>
<dbReference type="GO" id="GO:0035024">
    <property type="term" value="P:negative regulation of Rho protein signal transduction"/>
    <property type="evidence" value="ECO:0007669"/>
    <property type="project" value="TreeGrafter"/>
</dbReference>
<dbReference type="EMBL" id="JANPWB010000011">
    <property type="protein sequence ID" value="KAJ1131217.1"/>
    <property type="molecule type" value="Genomic_DNA"/>
</dbReference>
<gene>
    <name evidence="4" type="ORF">NDU88_009556</name>
</gene>